<dbReference type="AlphaFoldDB" id="M1XS41"/>
<feature type="transmembrane region" description="Helical" evidence="2">
    <location>
        <begin position="123"/>
        <end position="142"/>
    </location>
</feature>
<dbReference type="KEGG" id="nmo:Nmlp_2935"/>
<dbReference type="EMBL" id="HF582854">
    <property type="protein sequence ID" value="CCQ37084.1"/>
    <property type="molecule type" value="Genomic_DNA"/>
</dbReference>
<name>M1XS41_NATM8</name>
<feature type="compositionally biased region" description="Basic and acidic residues" evidence="1">
    <location>
        <begin position="462"/>
        <end position="474"/>
    </location>
</feature>
<feature type="compositionally biased region" description="Basic and acidic residues" evidence="1">
    <location>
        <begin position="149"/>
        <end position="163"/>
    </location>
</feature>
<evidence type="ECO:0000313" key="4">
    <source>
        <dbReference type="Proteomes" id="UP000011867"/>
    </source>
</evidence>
<sequence>MLKNRGAFSAWVTAGVPLIFSLLQIGVIEVMGPNTVGVLLIPVGFYEAVVVARGSSVAVMALCLLATGCWIIQGQLLLIQRKSQVGSIVGGIAVLTVIVLFIAILYITFTAGIVDTFVPLTKAGIASVVTIGGIIGMVILIPEGSMSEVKPKKNTPNEHEKKLMGSSDHQQTSDQDIDEATLDRLEPVVPDTVNQIRKKRGDESINEIKLELRHSIENAVADGELDLSVKSRYGQQYNILNLPNQFREIESPIFNRNVYIQQIEQEIYQLATDGDASIRELSFAIEAILDHKSKIQDYIGEKEREFDGLCSTIISDTTSIKQIASEIDGDVGDRTQMLIVEDRHPDVKGVGAIETEILETKSMLHECAFSESLQQLQSLHSDTDKLLTTIEFLRSLVGGIKHNQQSARLPSSTAKQVYIDLEGLLEQQYSITLSLEEDIISIEPNESSETDSPPSNKQHQSASKEYRSQQRAEPGEVTDEILYALREVKKAHISGSTIEYQTGQLPDSVSTPEILKTLKLFCRRQSDIVAEVTVQDGAPPGFFQIEFTDTTDAIAGTDELISRFVDRYSATE</sequence>
<feature type="compositionally biased region" description="Polar residues" evidence="1">
    <location>
        <begin position="445"/>
        <end position="461"/>
    </location>
</feature>
<dbReference type="RefSeq" id="WP_015409837.1">
    <property type="nucleotide sequence ID" value="NC_020388.1"/>
</dbReference>
<feature type="region of interest" description="Disordered" evidence="1">
    <location>
        <begin position="445"/>
        <end position="474"/>
    </location>
</feature>
<dbReference type="GeneID" id="42101608"/>
<proteinExistence type="predicted"/>
<feature type="transmembrane region" description="Helical" evidence="2">
    <location>
        <begin position="7"/>
        <end position="28"/>
    </location>
</feature>
<dbReference type="Proteomes" id="UP000011867">
    <property type="component" value="Chromosome"/>
</dbReference>
<keyword evidence="2" id="KW-1133">Transmembrane helix</keyword>
<feature type="region of interest" description="Disordered" evidence="1">
    <location>
        <begin position="148"/>
        <end position="181"/>
    </location>
</feature>
<keyword evidence="4" id="KW-1185">Reference proteome</keyword>
<evidence type="ECO:0000313" key="3">
    <source>
        <dbReference type="EMBL" id="CCQ37084.1"/>
    </source>
</evidence>
<evidence type="ECO:0000256" key="2">
    <source>
        <dbReference type="SAM" id="Phobius"/>
    </source>
</evidence>
<dbReference type="STRING" id="268739.Nmlp_2935"/>
<evidence type="ECO:0000256" key="1">
    <source>
        <dbReference type="SAM" id="MobiDB-lite"/>
    </source>
</evidence>
<keyword evidence="2" id="KW-0472">Membrane</keyword>
<gene>
    <name evidence="3" type="ordered locus">Nmlp_2935</name>
</gene>
<accession>M1XS41</accession>
<organism evidence="3 4">
    <name type="scientific">Natronomonas moolapensis (strain DSM 18674 / CECT 7526 / JCM 14361 / 8.8.11)</name>
    <dbReference type="NCBI Taxonomy" id="268739"/>
    <lineage>
        <taxon>Archaea</taxon>
        <taxon>Methanobacteriati</taxon>
        <taxon>Methanobacteriota</taxon>
        <taxon>Stenosarchaea group</taxon>
        <taxon>Halobacteria</taxon>
        <taxon>Halobacteriales</taxon>
        <taxon>Natronomonadaceae</taxon>
        <taxon>Natronomonas</taxon>
    </lineage>
</organism>
<feature type="transmembrane region" description="Helical" evidence="2">
    <location>
        <begin position="85"/>
        <end position="111"/>
    </location>
</feature>
<protein>
    <submittedName>
        <fullName evidence="3">Coiled-coil protein</fullName>
    </submittedName>
</protein>
<feature type="transmembrane region" description="Helical" evidence="2">
    <location>
        <begin position="48"/>
        <end position="73"/>
    </location>
</feature>
<dbReference type="OrthoDB" id="177668at2157"/>
<reference evidence="3 4" key="1">
    <citation type="journal article" date="2013" name="Genome Announc.">
        <title>Genome of the haloarchaeon Natronomonas moolapensis, a neutrophilic member of a previously haloalkaliphilic genus.</title>
        <authorList>
            <person name="Dyall-Smith M.L."/>
            <person name="Pfeiffer F."/>
            <person name="Oberwinkler T."/>
            <person name="Klee K."/>
            <person name="Rampp M."/>
            <person name="Palm P."/>
            <person name="Gross K."/>
            <person name="Schuster S.C."/>
            <person name="Oesterhelt D."/>
        </authorList>
    </citation>
    <scope>NUCLEOTIDE SEQUENCE [LARGE SCALE GENOMIC DNA]</scope>
    <source>
        <strain evidence="4">DSM 18674 / JCM 14361 / 8.8.11</strain>
    </source>
</reference>
<dbReference type="HOGENOM" id="CLU_476215_0_0_2"/>
<dbReference type="eggNOG" id="arCOG02945">
    <property type="taxonomic scope" value="Archaea"/>
</dbReference>
<keyword evidence="2" id="KW-0812">Transmembrane</keyword>